<evidence type="ECO:0000313" key="10">
    <source>
        <dbReference type="Proteomes" id="UP000536711"/>
    </source>
</evidence>
<dbReference type="InterPro" id="IPR053791">
    <property type="entry name" value="MFS_Tri12-like"/>
</dbReference>
<accession>A0A8H4JBK4</accession>
<dbReference type="InterPro" id="IPR020846">
    <property type="entry name" value="MFS_dom"/>
</dbReference>
<feature type="transmembrane region" description="Helical" evidence="7">
    <location>
        <begin position="644"/>
        <end position="665"/>
    </location>
</feature>
<dbReference type="InterPro" id="IPR036259">
    <property type="entry name" value="MFS_trans_sf"/>
</dbReference>
<feature type="transmembrane region" description="Helical" evidence="7">
    <location>
        <begin position="12"/>
        <end position="30"/>
    </location>
</feature>
<evidence type="ECO:0000256" key="5">
    <source>
        <dbReference type="ARBA" id="ARBA00023180"/>
    </source>
</evidence>
<keyword evidence="3 7" id="KW-1133">Transmembrane helix</keyword>
<evidence type="ECO:0000256" key="4">
    <source>
        <dbReference type="ARBA" id="ARBA00023136"/>
    </source>
</evidence>
<evidence type="ECO:0000256" key="7">
    <source>
        <dbReference type="SAM" id="Phobius"/>
    </source>
</evidence>
<dbReference type="CDD" id="cd06179">
    <property type="entry name" value="MFS_TRI12_like"/>
    <property type="match status" value="1"/>
</dbReference>
<feature type="transmembrane region" description="Helical" evidence="7">
    <location>
        <begin position="611"/>
        <end position="632"/>
    </location>
</feature>
<name>A0A8H4JBK4_9HYPO</name>
<feature type="transmembrane region" description="Helical" evidence="7">
    <location>
        <begin position="754"/>
        <end position="771"/>
    </location>
</feature>
<dbReference type="Pfam" id="PF07690">
    <property type="entry name" value="MFS_1"/>
    <property type="match status" value="1"/>
</dbReference>
<dbReference type="PANTHER" id="PTHR23501:SF195">
    <property type="entry name" value="PEP5"/>
    <property type="match status" value="1"/>
</dbReference>
<dbReference type="EMBL" id="JAADJF010000442">
    <property type="protein sequence ID" value="KAF4417292.1"/>
    <property type="molecule type" value="Genomic_DNA"/>
</dbReference>
<dbReference type="AlphaFoldDB" id="A0A8H4JBK4"/>
<feature type="transmembrane region" description="Helical" evidence="7">
    <location>
        <begin position="845"/>
        <end position="865"/>
    </location>
</feature>
<keyword evidence="5" id="KW-0325">Glycoprotein</keyword>
<feature type="transmembrane region" description="Helical" evidence="7">
    <location>
        <begin position="556"/>
        <end position="573"/>
    </location>
</feature>
<dbReference type="GO" id="GO:0022857">
    <property type="term" value="F:transmembrane transporter activity"/>
    <property type="evidence" value="ECO:0007669"/>
    <property type="project" value="InterPro"/>
</dbReference>
<keyword evidence="4 7" id="KW-0472">Membrane</keyword>
<sequence>MSVANAGPAYKLWFLSTGIVFLFFLLFAFYTDSIKSPLDYAHAKAAEFCSDSAAPQTTSDTDPKEGKFGNCKDPYRRPGYLYVPAETERYRETRWLPFTDKFLNSEDPETAEYPHTGGDLIFNDTDVPRTFFKGSDIPIEWMKLAVKENKRRKEAMAHITNATSEDYHRMRDDAEFGWLWGRRVVSFGDSIDRRAARYVCHEFGHDMAFPKLHPIEKWPMGVCHIPAFNLTFTAFHSAGGFTYRPDWFWYKEMRIIPFERRWEELWQPHERDIRGPNGRPDLILWQNGLWDQRGFQVGGQKLHEGQNVTLNGRHRKMVWDELHFFLARTKKYAEMLITEFPDTPMMWRSLTYHQKTGSGDIMVVEMDRIGRALAEQYGHEVFEWGRIISLMGSWYEDGTHPGEGALTWLWGNMILEYLARSAKSKLGGDYRFPYFDGWESIYMLKPNLWHHLAETMSEQTNKNHDEEPNAVEVELLAVDEEDNYQGLTLKSQSILSGSFAQVLAIVATGAFARNMANVLGGRDKYIWVPQGLIICSTFTAAPIAQSSDFWGRRLPILFCTALCIIGSIVISRASSMTMAIAGSLVVGVGAGTTSLLYAVASEIMPRQYRPVAQAGVNIANSLAGISTLLLGFGLVKKNDENFRVVWYVGIGLFAFNFLAVFFFFKPPKRRLESSLNRREKVKALDLIGYVLFSIGMILFSVGLTWANNPYSWQSAPVLSTFAIGIVFIILTVVWEVKKKDGFCHHALFQTSRNFALALVFIFIEGFAFYAANNFLPLAYSVYFDSDLLKVGAMMSLIFIGGAIASVIGGLYSTKARRVRPPLTAGMALFVIYFACMTTLKPGQLAAMWGYTVLAGFGLGFGLVIAVTTGQMSTPPGLIATTSGLILTSRSLGGSVALPVYTAILNASLSKHLGQKIAERVVPLGLSAKDLPAFISALANNDQRALATIPGVTPQVISAGVAGLRSAYHIAFRGTWSAAAAVSAVGLILALFVRDPRDSFNMHVDAPVEHDFTRGLDQSLEESSKSVAGPEHIESKIVGEKPREKA</sequence>
<dbReference type="OrthoDB" id="2588793at2759"/>
<feature type="transmembrane region" description="Helical" evidence="7">
    <location>
        <begin position="822"/>
        <end position="839"/>
    </location>
</feature>
<feature type="domain" description="Major facilitator superfamily (MFS) profile" evidence="8">
    <location>
        <begin position="490"/>
        <end position="997"/>
    </location>
</feature>
<protein>
    <recommendedName>
        <fullName evidence="8">Major facilitator superfamily (MFS) profile domain-containing protein</fullName>
    </recommendedName>
</protein>
<keyword evidence="10" id="KW-1185">Reference proteome</keyword>
<feature type="region of interest" description="Disordered" evidence="6">
    <location>
        <begin position="1018"/>
        <end position="1045"/>
    </location>
</feature>
<evidence type="ECO:0000256" key="1">
    <source>
        <dbReference type="ARBA" id="ARBA00004141"/>
    </source>
</evidence>
<dbReference type="PANTHER" id="PTHR23501">
    <property type="entry name" value="MAJOR FACILITATOR SUPERFAMILY"/>
    <property type="match status" value="1"/>
</dbReference>
<feature type="transmembrane region" description="Helical" evidence="7">
    <location>
        <begin position="525"/>
        <end position="544"/>
    </location>
</feature>
<organism evidence="9 10">
    <name type="scientific">Fusarium acutatum</name>
    <dbReference type="NCBI Taxonomy" id="78861"/>
    <lineage>
        <taxon>Eukaryota</taxon>
        <taxon>Fungi</taxon>
        <taxon>Dikarya</taxon>
        <taxon>Ascomycota</taxon>
        <taxon>Pezizomycotina</taxon>
        <taxon>Sordariomycetes</taxon>
        <taxon>Hypocreomycetidae</taxon>
        <taxon>Hypocreales</taxon>
        <taxon>Nectriaceae</taxon>
        <taxon>Fusarium</taxon>
        <taxon>Fusarium fujikuroi species complex</taxon>
    </lineage>
</organism>
<feature type="transmembrane region" description="Helical" evidence="7">
    <location>
        <begin position="973"/>
        <end position="992"/>
    </location>
</feature>
<feature type="compositionally biased region" description="Basic and acidic residues" evidence="6">
    <location>
        <begin position="1030"/>
        <end position="1045"/>
    </location>
</feature>
<dbReference type="InterPro" id="IPR011701">
    <property type="entry name" value="MFS"/>
</dbReference>
<evidence type="ECO:0000256" key="2">
    <source>
        <dbReference type="ARBA" id="ARBA00022692"/>
    </source>
</evidence>
<evidence type="ECO:0000256" key="3">
    <source>
        <dbReference type="ARBA" id="ARBA00022989"/>
    </source>
</evidence>
<feature type="transmembrane region" description="Helical" evidence="7">
    <location>
        <begin position="579"/>
        <end position="599"/>
    </location>
</feature>
<dbReference type="Proteomes" id="UP000536711">
    <property type="component" value="Unassembled WGS sequence"/>
</dbReference>
<evidence type="ECO:0000259" key="8">
    <source>
        <dbReference type="PROSITE" id="PS50850"/>
    </source>
</evidence>
<evidence type="ECO:0000256" key="6">
    <source>
        <dbReference type="SAM" id="MobiDB-lite"/>
    </source>
</evidence>
<dbReference type="Gene3D" id="1.20.1250.20">
    <property type="entry name" value="MFS general substrate transporter like domains"/>
    <property type="match status" value="2"/>
</dbReference>
<comment type="subcellular location">
    <subcellularLocation>
        <location evidence="1">Membrane</location>
        <topology evidence="1">Multi-pass membrane protein</topology>
    </subcellularLocation>
</comment>
<feature type="transmembrane region" description="Helical" evidence="7">
    <location>
        <begin position="712"/>
        <end position="734"/>
    </location>
</feature>
<dbReference type="PROSITE" id="PS50850">
    <property type="entry name" value="MFS"/>
    <property type="match status" value="1"/>
</dbReference>
<proteinExistence type="predicted"/>
<comment type="caution">
    <text evidence="9">The sequence shown here is derived from an EMBL/GenBank/DDBJ whole genome shotgun (WGS) entry which is preliminary data.</text>
</comment>
<evidence type="ECO:0000313" key="9">
    <source>
        <dbReference type="EMBL" id="KAF4417292.1"/>
    </source>
</evidence>
<dbReference type="PROSITE" id="PS00216">
    <property type="entry name" value="SUGAR_TRANSPORT_1"/>
    <property type="match status" value="1"/>
</dbReference>
<gene>
    <name evidence="9" type="ORF">FACUT_12315</name>
</gene>
<dbReference type="GO" id="GO:0005886">
    <property type="term" value="C:plasma membrane"/>
    <property type="evidence" value="ECO:0007669"/>
    <property type="project" value="TreeGrafter"/>
</dbReference>
<feature type="transmembrane region" description="Helical" evidence="7">
    <location>
        <begin position="686"/>
        <end position="706"/>
    </location>
</feature>
<reference evidence="9 10" key="1">
    <citation type="submission" date="2020-01" db="EMBL/GenBank/DDBJ databases">
        <title>Identification and distribution of gene clusters putatively required for synthesis of sphingolipid metabolism inhibitors in phylogenetically diverse species of the filamentous fungus Fusarium.</title>
        <authorList>
            <person name="Kim H.-S."/>
            <person name="Busman M."/>
            <person name="Brown D.W."/>
            <person name="Divon H."/>
            <person name="Uhlig S."/>
            <person name="Proctor R.H."/>
        </authorList>
    </citation>
    <scope>NUCLEOTIDE SEQUENCE [LARGE SCALE GENOMIC DNA]</scope>
    <source>
        <strain evidence="9 10">NRRL 13308</strain>
    </source>
</reference>
<feature type="transmembrane region" description="Helical" evidence="7">
    <location>
        <begin position="791"/>
        <end position="810"/>
    </location>
</feature>
<keyword evidence="2 7" id="KW-0812">Transmembrane</keyword>
<dbReference type="InterPro" id="IPR005829">
    <property type="entry name" value="Sugar_transporter_CS"/>
</dbReference>
<dbReference type="SUPFAM" id="SSF103473">
    <property type="entry name" value="MFS general substrate transporter"/>
    <property type="match status" value="1"/>
</dbReference>